<reference evidence="3" key="1">
    <citation type="submission" date="2017-05" db="EMBL/GenBank/DDBJ databases">
        <authorList>
            <person name="Rodrigo-Torres L."/>
            <person name="Arahal R. D."/>
            <person name="Lucena T."/>
        </authorList>
    </citation>
    <scope>NUCLEOTIDE SEQUENCE [LARGE SCALE GENOMIC DNA]</scope>
    <source>
        <strain evidence="3">CECT 8715</strain>
    </source>
</reference>
<evidence type="ECO:0000313" key="2">
    <source>
        <dbReference type="EMBL" id="SMX44206.1"/>
    </source>
</evidence>
<dbReference type="Gene3D" id="3.40.50.300">
    <property type="entry name" value="P-loop containing nucleotide triphosphate hydrolases"/>
    <property type="match status" value="1"/>
</dbReference>
<organism evidence="2 3">
    <name type="scientific">Ruegeria arenilitoris</name>
    <dbReference type="NCBI Taxonomy" id="1173585"/>
    <lineage>
        <taxon>Bacteria</taxon>
        <taxon>Pseudomonadati</taxon>
        <taxon>Pseudomonadota</taxon>
        <taxon>Alphaproteobacteria</taxon>
        <taxon>Rhodobacterales</taxon>
        <taxon>Roseobacteraceae</taxon>
        <taxon>Ruegeria</taxon>
    </lineage>
</organism>
<dbReference type="InterPro" id="IPR027417">
    <property type="entry name" value="P-loop_NTPase"/>
</dbReference>
<evidence type="ECO:0008006" key="4">
    <source>
        <dbReference type="Google" id="ProtNLM"/>
    </source>
</evidence>
<dbReference type="OrthoDB" id="7802556at2"/>
<evidence type="ECO:0000313" key="3">
    <source>
        <dbReference type="Proteomes" id="UP000202485"/>
    </source>
</evidence>
<feature type="compositionally biased region" description="Pro residues" evidence="1">
    <location>
        <begin position="429"/>
        <end position="438"/>
    </location>
</feature>
<accession>A0A238KQA2</accession>
<protein>
    <recommendedName>
        <fullName evidence="4">Sulfotransferase family protein</fullName>
    </recommendedName>
</protein>
<keyword evidence="3" id="KW-1185">Reference proteome</keyword>
<proteinExistence type="predicted"/>
<dbReference type="AlphaFoldDB" id="A0A238KQA2"/>
<dbReference type="EMBL" id="FXYG01000003">
    <property type="protein sequence ID" value="SMX44206.1"/>
    <property type="molecule type" value="Genomic_DNA"/>
</dbReference>
<gene>
    <name evidence="2" type="ORF">RUA8715_02392</name>
</gene>
<name>A0A238KQA2_9RHOB</name>
<dbReference type="SUPFAM" id="SSF52540">
    <property type="entry name" value="P-loop containing nucleoside triphosphate hydrolases"/>
    <property type="match status" value="1"/>
</dbReference>
<dbReference type="Proteomes" id="UP000202485">
    <property type="component" value="Unassembled WGS sequence"/>
</dbReference>
<evidence type="ECO:0000256" key="1">
    <source>
        <dbReference type="SAM" id="MobiDB-lite"/>
    </source>
</evidence>
<dbReference type="RefSeq" id="WP_093963919.1">
    <property type="nucleotide sequence ID" value="NZ_FXYG01000003.1"/>
</dbReference>
<feature type="region of interest" description="Disordered" evidence="1">
    <location>
        <begin position="422"/>
        <end position="441"/>
    </location>
</feature>
<sequence length="478" mass="53996">MPTDFDYFIILAEMRTGSNLLEANLNALDGVQCHGEAFNPHFIGYPKATEVLGFSLEDRDAAPDRLIEAMRSAPEGLHGFRFFHSHDPRALTMALNDPRCAKIILNRNPLDSYISLKIARETQQWMLTNVKRRRTTKVAFDADEFRDYVDEQQAFQLSLVNQLQKSGQTAFFIGYEDLTQLDVLNGLAAWLGVEARLDQLAPDLKPQNPEPALSKVTNPEAMDAALAALDRFNLHRTPNFEPRRGPAVSRHIAAAETPLMYLPIRGGPEQIVAQWMSDLDGGELITDRNQKQVRRWMKAHPGHRKFTVLRHPLARAHSVFCERILGTGPGAYAGIRNRLRNGFKLPIPGQVRDGNYSLEQHYQAFSAFLEFLQLNLSGQTPIRVDGLWCTQARMLEGIAGFALPDLILREEEMATALPDLARSLGHSAPPKPGVPTPDQPYSLDQIYDDKLEALAEETYQRDYLQFGFGKWRPIRDER</sequence>